<proteinExistence type="inferred from homology"/>
<keyword evidence="13" id="KW-1185">Reference proteome</keyword>
<feature type="transmembrane region" description="Helical" evidence="10">
    <location>
        <begin position="131"/>
        <end position="153"/>
    </location>
</feature>
<feature type="transmembrane region" description="Helical" evidence="10">
    <location>
        <begin position="165"/>
        <end position="183"/>
    </location>
</feature>
<evidence type="ECO:0000313" key="13">
    <source>
        <dbReference type="Proteomes" id="UP001208567"/>
    </source>
</evidence>
<evidence type="ECO:0000256" key="10">
    <source>
        <dbReference type="SAM" id="Phobius"/>
    </source>
</evidence>
<evidence type="ECO:0000256" key="9">
    <source>
        <dbReference type="RuleBase" id="RU003945"/>
    </source>
</evidence>
<dbReference type="Proteomes" id="UP001208567">
    <property type="component" value="Unassembled WGS sequence"/>
</dbReference>
<protein>
    <submittedName>
        <fullName evidence="12">Membrane protein</fullName>
    </submittedName>
</protein>
<keyword evidence="8" id="KW-0143">Chaperone</keyword>
<dbReference type="NCBIfam" id="TIGR03592">
    <property type="entry name" value="yidC_oxa1_cterm"/>
    <property type="match status" value="1"/>
</dbReference>
<evidence type="ECO:0000256" key="4">
    <source>
        <dbReference type="ARBA" id="ARBA00022692"/>
    </source>
</evidence>
<feature type="domain" description="Membrane insertase YidC/Oxa/ALB C-terminal" evidence="11">
    <location>
        <begin position="22"/>
        <end position="207"/>
    </location>
</feature>
<keyword evidence="4 9" id="KW-0812">Transmembrane</keyword>
<gene>
    <name evidence="12" type="ORF">bsdE14_29390</name>
</gene>
<organism evidence="12 13">
    <name type="scientific">Clostridium omnivorum</name>
    <dbReference type="NCBI Taxonomy" id="1604902"/>
    <lineage>
        <taxon>Bacteria</taxon>
        <taxon>Bacillati</taxon>
        <taxon>Bacillota</taxon>
        <taxon>Clostridia</taxon>
        <taxon>Eubacteriales</taxon>
        <taxon>Clostridiaceae</taxon>
        <taxon>Clostridium</taxon>
    </lineage>
</organism>
<dbReference type="PANTHER" id="PTHR12428:SF65">
    <property type="entry name" value="CYTOCHROME C OXIDASE ASSEMBLY PROTEIN COX18, MITOCHONDRIAL"/>
    <property type="match status" value="1"/>
</dbReference>
<evidence type="ECO:0000256" key="1">
    <source>
        <dbReference type="ARBA" id="ARBA00004651"/>
    </source>
</evidence>
<evidence type="ECO:0000256" key="5">
    <source>
        <dbReference type="ARBA" id="ARBA00022927"/>
    </source>
</evidence>
<dbReference type="PANTHER" id="PTHR12428">
    <property type="entry name" value="OXA1"/>
    <property type="match status" value="1"/>
</dbReference>
<comment type="caution">
    <text evidence="12">The sequence shown here is derived from an EMBL/GenBank/DDBJ whole genome shotgun (WGS) entry which is preliminary data.</text>
</comment>
<reference evidence="12 13" key="1">
    <citation type="journal article" date="2024" name="Int. J. Syst. Evol. Microbiol.">
        <title>Clostridium omnivorum sp. nov., isolated from anoxic soil under the treatment of reductive soil disinfestation.</title>
        <authorList>
            <person name="Ueki A."/>
            <person name="Tonouchi A."/>
            <person name="Kaku N."/>
            <person name="Honma S."/>
            <person name="Ueki K."/>
        </authorList>
    </citation>
    <scope>NUCLEOTIDE SEQUENCE [LARGE SCALE GENOMIC DNA]</scope>
    <source>
        <strain evidence="12 13">E14</strain>
    </source>
</reference>
<keyword evidence="6 10" id="KW-1133">Transmembrane helix</keyword>
<dbReference type="InterPro" id="IPR047196">
    <property type="entry name" value="YidC_ALB_C"/>
</dbReference>
<dbReference type="EMBL" id="BRXR01000001">
    <property type="protein sequence ID" value="GLC31529.1"/>
    <property type="molecule type" value="Genomic_DNA"/>
</dbReference>
<evidence type="ECO:0000256" key="3">
    <source>
        <dbReference type="ARBA" id="ARBA00022475"/>
    </source>
</evidence>
<feature type="transmembrane region" description="Helical" evidence="10">
    <location>
        <begin position="22"/>
        <end position="42"/>
    </location>
</feature>
<dbReference type="Pfam" id="PF02096">
    <property type="entry name" value="60KD_IMP"/>
    <property type="match status" value="1"/>
</dbReference>
<evidence type="ECO:0000256" key="8">
    <source>
        <dbReference type="ARBA" id="ARBA00023186"/>
    </source>
</evidence>
<evidence type="ECO:0000256" key="2">
    <source>
        <dbReference type="ARBA" id="ARBA00022448"/>
    </source>
</evidence>
<keyword evidence="7 10" id="KW-0472">Membrane</keyword>
<comment type="similarity">
    <text evidence="9">Belongs to the OXA1/ALB3/YidC family.</text>
</comment>
<dbReference type="RefSeq" id="WP_264850852.1">
    <property type="nucleotide sequence ID" value="NZ_BRXR01000001.1"/>
</dbReference>
<feature type="transmembrane region" description="Helical" evidence="10">
    <location>
        <begin position="86"/>
        <end position="107"/>
    </location>
</feature>
<evidence type="ECO:0000256" key="6">
    <source>
        <dbReference type="ARBA" id="ARBA00022989"/>
    </source>
</evidence>
<evidence type="ECO:0000256" key="7">
    <source>
        <dbReference type="ARBA" id="ARBA00023136"/>
    </source>
</evidence>
<keyword evidence="5" id="KW-0653">Protein transport</keyword>
<keyword evidence="3" id="KW-1003">Cell membrane</keyword>
<name>A0ABQ5N8G1_9CLOT</name>
<comment type="subcellular location">
    <subcellularLocation>
        <location evidence="1">Cell membrane</location>
        <topology evidence="1">Multi-pass membrane protein</topology>
    </subcellularLocation>
    <subcellularLocation>
        <location evidence="9">Membrane</location>
        <topology evidence="9">Multi-pass membrane protein</topology>
    </subcellularLocation>
</comment>
<evidence type="ECO:0000259" key="11">
    <source>
        <dbReference type="Pfam" id="PF02096"/>
    </source>
</evidence>
<dbReference type="CDD" id="cd20070">
    <property type="entry name" value="5TM_YidC_Alb3"/>
    <property type="match status" value="1"/>
</dbReference>
<sequence>MNIIFDFLSFLLNNLFLFTKDFGIAIVILTILVRLLLMPLSLKQKINMVKQQKISVKINELKEKYKSNPKKLESELQEFYKENSKTYLGCLVSFMQLPIIFTLYNVVLKIPMEVSTVIVPWVSNLKAVDKFYIIPVLYTISVMLPNFLPAAQYMKAYKTEKTSKLATIINSLVGSTVSLFITIKAPVALGLYFITSSIFSLVEELIFRVYIKSKPIAN</sequence>
<accession>A0ABQ5N8G1</accession>
<keyword evidence="2" id="KW-0813">Transport</keyword>
<evidence type="ECO:0000313" key="12">
    <source>
        <dbReference type="EMBL" id="GLC31529.1"/>
    </source>
</evidence>
<dbReference type="InterPro" id="IPR001708">
    <property type="entry name" value="YidC/ALB3/OXA1/COX18"/>
</dbReference>
<dbReference type="InterPro" id="IPR028055">
    <property type="entry name" value="YidC/Oxa/ALB_C"/>
</dbReference>